<dbReference type="Proteomes" id="UP001449225">
    <property type="component" value="Unassembled WGS sequence"/>
</dbReference>
<accession>A0ABU9TVP5</accession>
<keyword evidence="2" id="KW-1185">Reference proteome</keyword>
<evidence type="ECO:0000313" key="1">
    <source>
        <dbReference type="EMBL" id="MEM5537511.1"/>
    </source>
</evidence>
<gene>
    <name evidence="1" type="ORF">WNY58_14065</name>
</gene>
<dbReference type="RefSeq" id="WP_342854841.1">
    <property type="nucleotide sequence ID" value="NZ_JBBMRA010000015.1"/>
</dbReference>
<reference evidence="1 2" key="1">
    <citation type="submission" date="2024-03" db="EMBL/GenBank/DDBJ databases">
        <title>Community enrichment and isolation of bacterial strains for fucoidan degradation.</title>
        <authorList>
            <person name="Sichert A."/>
        </authorList>
    </citation>
    <scope>NUCLEOTIDE SEQUENCE [LARGE SCALE GENOMIC DNA]</scope>
    <source>
        <strain evidence="1 2">AS76</strain>
    </source>
</reference>
<sequence length="51" mass="5698">MDRDQINAKNERNLYDYSRPDAMPVLEGLLLDGTLPVQAPWAKKAGAFPPL</sequence>
<evidence type="ECO:0000313" key="2">
    <source>
        <dbReference type="Proteomes" id="UP001449225"/>
    </source>
</evidence>
<comment type="caution">
    <text evidence="1">The sequence shown here is derived from an EMBL/GenBank/DDBJ whole genome shotgun (WGS) entry which is preliminary data.</text>
</comment>
<organism evidence="1 2">
    <name type="scientific">Neptuniibacter pectenicola</name>
    <dbReference type="NCBI Taxonomy" id="1806669"/>
    <lineage>
        <taxon>Bacteria</taxon>
        <taxon>Pseudomonadati</taxon>
        <taxon>Pseudomonadota</taxon>
        <taxon>Gammaproteobacteria</taxon>
        <taxon>Oceanospirillales</taxon>
        <taxon>Oceanospirillaceae</taxon>
        <taxon>Neptuniibacter</taxon>
    </lineage>
</organism>
<name>A0ABU9TVP5_9GAMM</name>
<protein>
    <submittedName>
        <fullName evidence="1">Uncharacterized protein</fullName>
    </submittedName>
</protein>
<proteinExistence type="predicted"/>
<dbReference type="EMBL" id="JBBMRA010000015">
    <property type="protein sequence ID" value="MEM5537511.1"/>
    <property type="molecule type" value="Genomic_DNA"/>
</dbReference>